<comment type="function">
    <text evidence="1">Potential calcium sensor.</text>
</comment>
<sequence>MADRLTEEQIAELKEAFNLFDKDGDGVITSIELGTVLSSLGQNYTEAELQDMIKYADADLNGVIDFHEFLNVMAHKMPDAVSENAVREAFNLIDKDKNGYICADELRQVMGNLGEKLTDQEVADMIKEADLDGDGLISYEDFVKLMMSK</sequence>
<evidence type="ECO:0000313" key="5">
    <source>
        <dbReference type="Proteomes" id="UP000729402"/>
    </source>
</evidence>
<protein>
    <recommendedName>
        <fullName evidence="3">EF-hand domain-containing protein</fullName>
    </recommendedName>
</protein>
<feature type="domain" description="EF-hand" evidence="3">
    <location>
        <begin position="8"/>
        <end position="43"/>
    </location>
</feature>
<dbReference type="Proteomes" id="UP000729402">
    <property type="component" value="Unassembled WGS sequence"/>
</dbReference>
<reference evidence="4" key="2">
    <citation type="submission" date="2021-02" db="EMBL/GenBank/DDBJ databases">
        <authorList>
            <person name="Kimball J.A."/>
            <person name="Haas M.W."/>
            <person name="Macchietto M."/>
            <person name="Kono T."/>
            <person name="Duquette J."/>
            <person name="Shao M."/>
        </authorList>
    </citation>
    <scope>NUCLEOTIDE SEQUENCE</scope>
    <source>
        <tissue evidence="4">Fresh leaf tissue</tissue>
    </source>
</reference>
<evidence type="ECO:0000256" key="1">
    <source>
        <dbReference type="ARBA" id="ARBA00003291"/>
    </source>
</evidence>
<dbReference type="InterPro" id="IPR002048">
    <property type="entry name" value="EF_hand_dom"/>
</dbReference>
<name>A0A8J5V6K1_ZIZPA</name>
<dbReference type="PANTHER" id="PTHR23048">
    <property type="entry name" value="MYOSIN LIGHT CHAIN 1, 3"/>
    <property type="match status" value="1"/>
</dbReference>
<feature type="domain" description="EF-hand" evidence="3">
    <location>
        <begin position="81"/>
        <end position="116"/>
    </location>
</feature>
<evidence type="ECO:0000259" key="3">
    <source>
        <dbReference type="PROSITE" id="PS50222"/>
    </source>
</evidence>
<reference evidence="4" key="1">
    <citation type="journal article" date="2021" name="bioRxiv">
        <title>Whole Genome Assembly and Annotation of Northern Wild Rice, Zizania palustris L., Supports a Whole Genome Duplication in the Zizania Genus.</title>
        <authorList>
            <person name="Haas M."/>
            <person name="Kono T."/>
            <person name="Macchietto M."/>
            <person name="Millas R."/>
            <person name="McGilp L."/>
            <person name="Shao M."/>
            <person name="Duquette J."/>
            <person name="Hirsch C.N."/>
            <person name="Kimball J."/>
        </authorList>
    </citation>
    <scope>NUCLEOTIDE SEQUENCE</scope>
    <source>
        <tissue evidence="4">Fresh leaf tissue</tissue>
    </source>
</reference>
<gene>
    <name evidence="4" type="ORF">GUJ93_ZPchr0003g16838</name>
</gene>
<dbReference type="GO" id="GO:0016460">
    <property type="term" value="C:myosin II complex"/>
    <property type="evidence" value="ECO:0007669"/>
    <property type="project" value="TreeGrafter"/>
</dbReference>
<evidence type="ECO:0000313" key="4">
    <source>
        <dbReference type="EMBL" id="KAG8062372.1"/>
    </source>
</evidence>
<feature type="domain" description="EF-hand" evidence="3">
    <location>
        <begin position="117"/>
        <end position="149"/>
    </location>
</feature>
<proteinExistence type="predicted"/>
<keyword evidence="2" id="KW-0677">Repeat</keyword>
<evidence type="ECO:0000256" key="2">
    <source>
        <dbReference type="ARBA" id="ARBA00022737"/>
    </source>
</evidence>
<dbReference type="OrthoDB" id="26525at2759"/>
<dbReference type="InterPro" id="IPR018247">
    <property type="entry name" value="EF_Hand_1_Ca_BS"/>
</dbReference>
<dbReference type="CDD" id="cd00051">
    <property type="entry name" value="EFh"/>
    <property type="match status" value="2"/>
</dbReference>
<feature type="domain" description="EF-hand" evidence="3">
    <location>
        <begin position="44"/>
        <end position="79"/>
    </location>
</feature>
<dbReference type="InterPro" id="IPR050230">
    <property type="entry name" value="CALM/Myosin/TropC-like"/>
</dbReference>
<organism evidence="4 5">
    <name type="scientific">Zizania palustris</name>
    <name type="common">Northern wild rice</name>
    <dbReference type="NCBI Taxonomy" id="103762"/>
    <lineage>
        <taxon>Eukaryota</taxon>
        <taxon>Viridiplantae</taxon>
        <taxon>Streptophyta</taxon>
        <taxon>Embryophyta</taxon>
        <taxon>Tracheophyta</taxon>
        <taxon>Spermatophyta</taxon>
        <taxon>Magnoliopsida</taxon>
        <taxon>Liliopsida</taxon>
        <taxon>Poales</taxon>
        <taxon>Poaceae</taxon>
        <taxon>BOP clade</taxon>
        <taxon>Oryzoideae</taxon>
        <taxon>Oryzeae</taxon>
        <taxon>Zizaniinae</taxon>
        <taxon>Zizania</taxon>
    </lineage>
</organism>
<comment type="caution">
    <text evidence="4">The sequence shown here is derived from an EMBL/GenBank/DDBJ whole genome shotgun (WGS) entry which is preliminary data.</text>
</comment>
<dbReference type="EMBL" id="JAAALK010000286">
    <property type="protein sequence ID" value="KAG8062372.1"/>
    <property type="molecule type" value="Genomic_DNA"/>
</dbReference>
<dbReference type="GO" id="GO:0005509">
    <property type="term" value="F:calcium ion binding"/>
    <property type="evidence" value="ECO:0007669"/>
    <property type="project" value="InterPro"/>
</dbReference>
<dbReference type="PANTHER" id="PTHR23048:SF0">
    <property type="entry name" value="CALMODULIN LIKE 3"/>
    <property type="match status" value="1"/>
</dbReference>
<dbReference type="PROSITE" id="PS50222">
    <property type="entry name" value="EF_HAND_2"/>
    <property type="match status" value="4"/>
</dbReference>
<keyword evidence="5" id="KW-1185">Reference proteome</keyword>
<accession>A0A8J5V6K1</accession>
<dbReference type="SMART" id="SM00054">
    <property type="entry name" value="EFh"/>
    <property type="match status" value="4"/>
</dbReference>
<dbReference type="Pfam" id="PF13499">
    <property type="entry name" value="EF-hand_7"/>
    <property type="match status" value="2"/>
</dbReference>
<dbReference type="AlphaFoldDB" id="A0A8J5V6K1"/>
<dbReference type="PROSITE" id="PS00018">
    <property type="entry name" value="EF_HAND_1"/>
    <property type="match status" value="3"/>
</dbReference>
<dbReference type="FunFam" id="1.10.238.10:FF:000178">
    <property type="entry name" value="Calmodulin-2 A"/>
    <property type="match status" value="1"/>
</dbReference>